<name>A0A8J7VT38_9GAMM</name>
<feature type="signal peptide" evidence="1">
    <location>
        <begin position="1"/>
        <end position="32"/>
    </location>
</feature>
<evidence type="ECO:0000313" key="5">
    <source>
        <dbReference type="Proteomes" id="UP000675747"/>
    </source>
</evidence>
<sequence>MTASPPAASVSAWISRCIVVLCLWMAAAAAWAAPRPLLVVGDSLSAAHNIPVESGWVSLLEDRLAESMVTPPKVINASISGETSAGALTRLPALLEQHRPGVVVIELGGNDALRGLSPVQLRDNLARMIEASREAGAKVLLLGIEIPSNYGPAYRDRVRGVYSGLAESLDVAMLPFLLDGIALDPALMQADGIHPTAAAQPRVLDNVWPRLEPLLDE</sequence>
<feature type="chain" id="PRO_5042774190" evidence="1">
    <location>
        <begin position="33"/>
        <end position="217"/>
    </location>
</feature>
<dbReference type="Pfam" id="PF13472">
    <property type="entry name" value="Lipase_GDSL_2"/>
    <property type="match status" value="1"/>
</dbReference>
<keyword evidence="5" id="KW-1185">Reference proteome</keyword>
<dbReference type="CDD" id="cd01822">
    <property type="entry name" value="Lysophospholipase_L1_like"/>
    <property type="match status" value="1"/>
</dbReference>
<feature type="domain" description="SGNH hydrolase-type esterase" evidence="2">
    <location>
        <begin position="39"/>
        <end position="199"/>
    </location>
</feature>
<dbReference type="InterPro" id="IPR013830">
    <property type="entry name" value="SGNH_hydro"/>
</dbReference>
<dbReference type="SUPFAM" id="SSF52266">
    <property type="entry name" value="SGNH hydrolase"/>
    <property type="match status" value="1"/>
</dbReference>
<dbReference type="InterPro" id="IPR051532">
    <property type="entry name" value="Ester_Hydrolysis_Enzymes"/>
</dbReference>
<accession>A0A8J7VT38</accession>
<dbReference type="InterPro" id="IPR036514">
    <property type="entry name" value="SGNH_hydro_sf"/>
</dbReference>
<organism evidence="3">
    <name type="scientific">Coralloluteibacterium stylophorae</name>
    <dbReference type="NCBI Taxonomy" id="1776034"/>
    <lineage>
        <taxon>Bacteria</taxon>
        <taxon>Pseudomonadati</taxon>
        <taxon>Pseudomonadota</taxon>
        <taxon>Gammaproteobacteria</taxon>
        <taxon>Lysobacterales</taxon>
        <taxon>Lysobacteraceae</taxon>
        <taxon>Coralloluteibacterium</taxon>
    </lineage>
</organism>
<dbReference type="PANTHER" id="PTHR30383:SF24">
    <property type="entry name" value="THIOESTERASE 1_PROTEASE 1_LYSOPHOSPHOLIPASE L1"/>
    <property type="match status" value="1"/>
</dbReference>
<dbReference type="EMBL" id="JAGQFT020000002">
    <property type="protein sequence ID" value="MBS7456103.1"/>
    <property type="molecule type" value="Genomic_DNA"/>
</dbReference>
<evidence type="ECO:0000313" key="3">
    <source>
        <dbReference type="EMBL" id="MBR0562645.1"/>
    </source>
</evidence>
<dbReference type="PANTHER" id="PTHR30383">
    <property type="entry name" value="THIOESTERASE 1/PROTEASE 1/LYSOPHOSPHOLIPASE L1"/>
    <property type="match status" value="1"/>
</dbReference>
<evidence type="ECO:0000313" key="4">
    <source>
        <dbReference type="EMBL" id="MBS7456103.1"/>
    </source>
</evidence>
<comment type="caution">
    <text evidence="3">The sequence shown here is derived from an EMBL/GenBank/DDBJ whole genome shotgun (WGS) entry which is preliminary data.</text>
</comment>
<dbReference type="Proteomes" id="UP000675747">
    <property type="component" value="Unassembled WGS sequence"/>
</dbReference>
<protein>
    <submittedName>
        <fullName evidence="3">Arylesterase</fullName>
    </submittedName>
</protein>
<reference evidence="4 5" key="1">
    <citation type="journal article" date="2021" name="Microbiol. Resour. Announc.">
        <title>Draft Genome Sequence of Coralloluteibacterium stylophorae LMG 29479T.</title>
        <authorList>
            <person name="Karlyshev A.V."/>
            <person name="Kudryashova E.B."/>
            <person name="Ariskina E.V."/>
            <person name="Conroy A.P."/>
            <person name="Abidueva E.Y."/>
        </authorList>
    </citation>
    <scope>NUCLEOTIDE SEQUENCE [LARGE SCALE GENOMIC DNA]</scope>
    <source>
        <strain evidence="4 5">LMG 29479</strain>
    </source>
</reference>
<dbReference type="AlphaFoldDB" id="A0A8J7VT38"/>
<keyword evidence="1" id="KW-0732">Signal</keyword>
<proteinExistence type="predicted"/>
<dbReference type="Gene3D" id="3.40.50.1110">
    <property type="entry name" value="SGNH hydrolase"/>
    <property type="match status" value="1"/>
</dbReference>
<dbReference type="EMBL" id="JAGQFT010000065">
    <property type="protein sequence ID" value="MBR0562645.1"/>
    <property type="molecule type" value="Genomic_DNA"/>
</dbReference>
<evidence type="ECO:0000256" key="1">
    <source>
        <dbReference type="SAM" id="SignalP"/>
    </source>
</evidence>
<reference evidence="3" key="2">
    <citation type="submission" date="2021-04" db="EMBL/GenBank/DDBJ databases">
        <authorList>
            <person name="Karlyshev A.V."/>
        </authorList>
    </citation>
    <scope>NUCLEOTIDE SEQUENCE</scope>
    <source>
        <strain evidence="3">LMG 29479</strain>
    </source>
</reference>
<gene>
    <name evidence="4" type="ORF">KB893_003005</name>
    <name evidence="3" type="ORF">KB893_08960</name>
</gene>
<dbReference type="GO" id="GO:0004622">
    <property type="term" value="F:phosphatidylcholine lysophospholipase activity"/>
    <property type="evidence" value="ECO:0007669"/>
    <property type="project" value="TreeGrafter"/>
</dbReference>
<dbReference type="RefSeq" id="WP_211926585.1">
    <property type="nucleotide sequence ID" value="NZ_JAGQFT020000002.1"/>
</dbReference>
<evidence type="ECO:0000259" key="2">
    <source>
        <dbReference type="Pfam" id="PF13472"/>
    </source>
</evidence>